<dbReference type="RefSeq" id="WP_197662444.1">
    <property type="nucleotide sequence ID" value="NZ_JAEAGR010000018.1"/>
</dbReference>
<dbReference type="PROSITE" id="PS50930">
    <property type="entry name" value="HTH_LYTTR"/>
    <property type="match status" value="1"/>
</dbReference>
<evidence type="ECO:0000259" key="5">
    <source>
        <dbReference type="PROSITE" id="PS50930"/>
    </source>
</evidence>
<dbReference type="Gene3D" id="3.40.50.2300">
    <property type="match status" value="1"/>
</dbReference>
<comment type="caution">
    <text evidence="6">The sequence shown here is derived from an EMBL/GenBank/DDBJ whole genome shotgun (WGS) entry which is preliminary data.</text>
</comment>
<dbReference type="EMBL" id="JAEAGR010000018">
    <property type="protein sequence ID" value="MBH1942189.1"/>
    <property type="molecule type" value="Genomic_DNA"/>
</dbReference>
<dbReference type="Gene3D" id="2.40.50.1020">
    <property type="entry name" value="LytTr DNA-binding domain"/>
    <property type="match status" value="1"/>
</dbReference>
<keyword evidence="7" id="KW-1185">Reference proteome</keyword>
<dbReference type="InterPro" id="IPR011006">
    <property type="entry name" value="CheY-like_superfamily"/>
</dbReference>
<evidence type="ECO:0000313" key="6">
    <source>
        <dbReference type="EMBL" id="MBH1942189.1"/>
    </source>
</evidence>
<reference evidence="6" key="1">
    <citation type="submission" date="2020-12" db="EMBL/GenBank/DDBJ databases">
        <title>M. sibirica DSM 26468T genome.</title>
        <authorList>
            <person name="Thieme N."/>
            <person name="Rettenmaier R."/>
            <person name="Zverlov V."/>
            <person name="Liebl W."/>
        </authorList>
    </citation>
    <scope>NUCLEOTIDE SEQUENCE</scope>
    <source>
        <strain evidence="6">DSM 26468</strain>
    </source>
</reference>
<comment type="function">
    <text evidence="2">May play the central regulatory role in sporulation. It may be an element of the effector pathway responsible for the activation of sporulation genes in response to nutritional stress. Spo0A may act in concert with spo0H (a sigma factor) to control the expression of some genes that are critical to the sporulation process.</text>
</comment>
<dbReference type="AlphaFoldDB" id="A0A8J7H0V8"/>
<dbReference type="InterPro" id="IPR007492">
    <property type="entry name" value="LytTR_DNA-bd_dom"/>
</dbReference>
<dbReference type="InterPro" id="IPR001789">
    <property type="entry name" value="Sig_transdc_resp-reg_receiver"/>
</dbReference>
<feature type="modified residue" description="4-aspartylphosphate" evidence="3">
    <location>
        <position position="55"/>
    </location>
</feature>
<evidence type="ECO:0000256" key="1">
    <source>
        <dbReference type="ARBA" id="ARBA00018672"/>
    </source>
</evidence>
<evidence type="ECO:0000256" key="3">
    <source>
        <dbReference type="PROSITE-ProRule" id="PRU00169"/>
    </source>
</evidence>
<dbReference type="InterPro" id="IPR046947">
    <property type="entry name" value="LytR-like"/>
</dbReference>
<sequence>MRIGICDDEDIIRSEISRLCRKFHELSLIKYDLVEFSSGEELLDYKGTIDILFLDIQMKGMNGMQTAKKIRESDDSIYIIFLTGYRSFMQEGYKVRAFRYLIKPLKEDQFQITFSEVLQDFSKNFKAILGKEGKTYYIKLKDILYIEYANRSSLVRTRHSCYESILTMSEWESLLGTGDFYRVHKAFIVNMQYVEQIDKTILMDNGEKVEVALRKIPKFKKACKEFRKRNAG</sequence>
<dbReference type="Pfam" id="PF04397">
    <property type="entry name" value="LytTR"/>
    <property type="match status" value="1"/>
</dbReference>
<dbReference type="PANTHER" id="PTHR37299:SF1">
    <property type="entry name" value="STAGE 0 SPORULATION PROTEIN A HOMOLOG"/>
    <property type="match status" value="1"/>
</dbReference>
<feature type="domain" description="Response regulatory" evidence="4">
    <location>
        <begin position="2"/>
        <end position="118"/>
    </location>
</feature>
<dbReference type="SUPFAM" id="SSF52172">
    <property type="entry name" value="CheY-like"/>
    <property type="match status" value="1"/>
</dbReference>
<evidence type="ECO:0000313" key="7">
    <source>
        <dbReference type="Proteomes" id="UP000623269"/>
    </source>
</evidence>
<keyword evidence="3" id="KW-0597">Phosphoprotein</keyword>
<evidence type="ECO:0000259" key="4">
    <source>
        <dbReference type="PROSITE" id="PS50110"/>
    </source>
</evidence>
<dbReference type="Proteomes" id="UP000623269">
    <property type="component" value="Unassembled WGS sequence"/>
</dbReference>
<name>A0A8J7H0V8_9FIRM</name>
<proteinExistence type="predicted"/>
<dbReference type="Pfam" id="PF00072">
    <property type="entry name" value="Response_reg"/>
    <property type="match status" value="1"/>
</dbReference>
<accession>A0A8J7H0V8</accession>
<dbReference type="SMART" id="SM00448">
    <property type="entry name" value="REC"/>
    <property type="match status" value="1"/>
</dbReference>
<dbReference type="GO" id="GO:0003677">
    <property type="term" value="F:DNA binding"/>
    <property type="evidence" value="ECO:0007669"/>
    <property type="project" value="InterPro"/>
</dbReference>
<dbReference type="PANTHER" id="PTHR37299">
    <property type="entry name" value="TRANSCRIPTIONAL REGULATOR-RELATED"/>
    <property type="match status" value="1"/>
</dbReference>
<dbReference type="SMART" id="SM00850">
    <property type="entry name" value="LytTR"/>
    <property type="match status" value="1"/>
</dbReference>
<evidence type="ECO:0000256" key="2">
    <source>
        <dbReference type="ARBA" id="ARBA00024867"/>
    </source>
</evidence>
<protein>
    <recommendedName>
        <fullName evidence="1">Stage 0 sporulation protein A homolog</fullName>
    </recommendedName>
</protein>
<dbReference type="PROSITE" id="PS50110">
    <property type="entry name" value="RESPONSE_REGULATORY"/>
    <property type="match status" value="1"/>
</dbReference>
<gene>
    <name evidence="6" type="ORF">I5677_14915</name>
</gene>
<dbReference type="GO" id="GO:0000156">
    <property type="term" value="F:phosphorelay response regulator activity"/>
    <property type="evidence" value="ECO:0007669"/>
    <property type="project" value="InterPro"/>
</dbReference>
<feature type="domain" description="HTH LytTR-type" evidence="5">
    <location>
        <begin position="127"/>
        <end position="225"/>
    </location>
</feature>
<organism evidence="6 7">
    <name type="scientific">Mobilitalea sibirica</name>
    <dbReference type="NCBI Taxonomy" id="1462919"/>
    <lineage>
        <taxon>Bacteria</taxon>
        <taxon>Bacillati</taxon>
        <taxon>Bacillota</taxon>
        <taxon>Clostridia</taxon>
        <taxon>Lachnospirales</taxon>
        <taxon>Lachnospiraceae</taxon>
        <taxon>Mobilitalea</taxon>
    </lineage>
</organism>